<reference evidence="8 9" key="1">
    <citation type="journal article" date="2023" name="G3 (Bethesda)">
        <title>A chromosome-level genome assembly of Zasmidium syzygii isolated from banana leaves.</title>
        <authorList>
            <person name="van Westerhoven A.C."/>
            <person name="Mehrabi R."/>
            <person name="Talebi R."/>
            <person name="Steentjes M.B.F."/>
            <person name="Corcolon B."/>
            <person name="Chong P.A."/>
            <person name="Kema G.H.J."/>
            <person name="Seidl M.F."/>
        </authorList>
    </citation>
    <scope>NUCLEOTIDE SEQUENCE [LARGE SCALE GENOMIC DNA]</scope>
    <source>
        <strain evidence="8 9">P124</strain>
    </source>
</reference>
<proteinExistence type="predicted"/>
<dbReference type="Proteomes" id="UP001305779">
    <property type="component" value="Unassembled WGS sequence"/>
</dbReference>
<dbReference type="CDD" id="cd00067">
    <property type="entry name" value="GAL4"/>
    <property type="match status" value="1"/>
</dbReference>
<dbReference type="InterPro" id="IPR050815">
    <property type="entry name" value="TF_fung"/>
</dbReference>
<keyword evidence="5" id="KW-0539">Nucleus</keyword>
<gene>
    <name evidence="8" type="ORF">PRZ48_000313</name>
</gene>
<evidence type="ECO:0000313" key="8">
    <source>
        <dbReference type="EMBL" id="KAK4506581.1"/>
    </source>
</evidence>
<dbReference type="PANTHER" id="PTHR47338">
    <property type="entry name" value="ZN(II)2CYS6 TRANSCRIPTION FACTOR (EUROFUNG)-RELATED"/>
    <property type="match status" value="1"/>
</dbReference>
<evidence type="ECO:0000256" key="3">
    <source>
        <dbReference type="ARBA" id="ARBA00023015"/>
    </source>
</evidence>
<dbReference type="PANTHER" id="PTHR47338:SF5">
    <property type="entry name" value="ZN(II)2CYS6 TRANSCRIPTION FACTOR (EUROFUNG)"/>
    <property type="match status" value="1"/>
</dbReference>
<comment type="caution">
    <text evidence="8">The sequence shown here is derived from an EMBL/GenBank/DDBJ whole genome shotgun (WGS) entry which is preliminary data.</text>
</comment>
<feature type="domain" description="Zn(2)-C6 fungal-type" evidence="7">
    <location>
        <begin position="28"/>
        <end position="58"/>
    </location>
</feature>
<keyword evidence="3" id="KW-0805">Transcription regulation</keyword>
<dbReference type="PRINTS" id="PR00755">
    <property type="entry name" value="AFLATOXINBRP"/>
</dbReference>
<accession>A0ABR0EY39</accession>
<keyword evidence="9" id="KW-1185">Reference proteome</keyword>
<feature type="region of interest" description="Disordered" evidence="6">
    <location>
        <begin position="1"/>
        <end position="20"/>
    </location>
</feature>
<feature type="compositionally biased region" description="Polar residues" evidence="6">
    <location>
        <begin position="8"/>
        <end position="20"/>
    </location>
</feature>
<dbReference type="PROSITE" id="PS00463">
    <property type="entry name" value="ZN2_CY6_FUNGAL_1"/>
    <property type="match status" value="1"/>
</dbReference>
<dbReference type="InterPro" id="IPR001138">
    <property type="entry name" value="Zn2Cys6_DnaBD"/>
</dbReference>
<dbReference type="Gene3D" id="4.10.240.10">
    <property type="entry name" value="Zn(2)-C6 fungal-type DNA-binding domain"/>
    <property type="match status" value="1"/>
</dbReference>
<dbReference type="PROSITE" id="PS50048">
    <property type="entry name" value="ZN2_CY6_FUNGAL_2"/>
    <property type="match status" value="1"/>
</dbReference>
<dbReference type="SUPFAM" id="SSF57701">
    <property type="entry name" value="Zn2/Cys6 DNA-binding domain"/>
    <property type="match status" value="1"/>
</dbReference>
<keyword evidence="2" id="KW-0479">Metal-binding</keyword>
<evidence type="ECO:0000313" key="9">
    <source>
        <dbReference type="Proteomes" id="UP001305779"/>
    </source>
</evidence>
<name>A0ABR0EY39_ZASCE</name>
<evidence type="ECO:0000259" key="7">
    <source>
        <dbReference type="PROSITE" id="PS50048"/>
    </source>
</evidence>
<feature type="region of interest" description="Disordered" evidence="6">
    <location>
        <begin position="128"/>
        <end position="184"/>
    </location>
</feature>
<comment type="subcellular location">
    <subcellularLocation>
        <location evidence="1">Nucleus</location>
    </subcellularLocation>
</comment>
<dbReference type="Pfam" id="PF00172">
    <property type="entry name" value="Zn_clus"/>
    <property type="match status" value="1"/>
</dbReference>
<dbReference type="InterPro" id="IPR036864">
    <property type="entry name" value="Zn2-C6_fun-type_DNA-bd_sf"/>
</dbReference>
<feature type="compositionally biased region" description="Low complexity" evidence="6">
    <location>
        <begin position="144"/>
        <end position="174"/>
    </location>
</feature>
<sequence length="422" mass="46326">MAQETDPAATTQAHASSETASQGKLRAACDECRTKKLKCTGERPNCSRCVRENINCIYSPQKQMGRPKKRVRTDREVSPTQNFNDTALWDPSLQTSTGLDMAPFESAFTPGGSLQPWLKDAGDWGRDFSMPEGGHRHGSENAIPALTPDNSSSSSPPLLNLPPELQSNHSSMSHGHGHNHMHGPHDGSTQLLLDPALGGNAMGLMPNCACLSTMYLTLNTLQSMDNAFAFPFALHPLREAMQTASEILACEECPKRFITAIQNTQLLGTLLMSIAERYSKVLEHITSESLRASLAGEEKKFRLQDLNTSTSHLHAGGLGCVAAFSINLSPEEWRSMCKKVVRAEVHGPSEGNECCCYFSGVIQQMEDRQEEWHKKPAPVDFPVDAKTGKLLGGPRQEMKKEDHLCLKLPAYAKKLVEGLDWS</sequence>
<dbReference type="EMBL" id="JAXOVC010000001">
    <property type="protein sequence ID" value="KAK4506581.1"/>
    <property type="molecule type" value="Genomic_DNA"/>
</dbReference>
<dbReference type="SMART" id="SM00066">
    <property type="entry name" value="GAL4"/>
    <property type="match status" value="1"/>
</dbReference>
<evidence type="ECO:0000256" key="4">
    <source>
        <dbReference type="ARBA" id="ARBA00023163"/>
    </source>
</evidence>
<organism evidence="8 9">
    <name type="scientific">Zasmidium cellare</name>
    <name type="common">Wine cellar mold</name>
    <name type="synonym">Racodium cellare</name>
    <dbReference type="NCBI Taxonomy" id="395010"/>
    <lineage>
        <taxon>Eukaryota</taxon>
        <taxon>Fungi</taxon>
        <taxon>Dikarya</taxon>
        <taxon>Ascomycota</taxon>
        <taxon>Pezizomycotina</taxon>
        <taxon>Dothideomycetes</taxon>
        <taxon>Dothideomycetidae</taxon>
        <taxon>Mycosphaerellales</taxon>
        <taxon>Mycosphaerellaceae</taxon>
        <taxon>Zasmidium</taxon>
    </lineage>
</organism>
<feature type="region of interest" description="Disordered" evidence="6">
    <location>
        <begin position="67"/>
        <end position="91"/>
    </location>
</feature>
<evidence type="ECO:0000256" key="5">
    <source>
        <dbReference type="ARBA" id="ARBA00023242"/>
    </source>
</evidence>
<evidence type="ECO:0000256" key="6">
    <source>
        <dbReference type="SAM" id="MobiDB-lite"/>
    </source>
</evidence>
<evidence type="ECO:0000256" key="1">
    <source>
        <dbReference type="ARBA" id="ARBA00004123"/>
    </source>
</evidence>
<evidence type="ECO:0000256" key="2">
    <source>
        <dbReference type="ARBA" id="ARBA00022723"/>
    </source>
</evidence>
<keyword evidence="4" id="KW-0804">Transcription</keyword>
<protein>
    <recommendedName>
        <fullName evidence="7">Zn(2)-C6 fungal-type domain-containing protein</fullName>
    </recommendedName>
</protein>